<dbReference type="OrthoDB" id="9812991at2"/>
<keyword evidence="6" id="KW-1185">Reference proteome</keyword>
<evidence type="ECO:0000313" key="5">
    <source>
        <dbReference type="EMBL" id="ACT47437.1"/>
    </source>
</evidence>
<name>C6WU38_METML</name>
<dbReference type="HOGENOM" id="CLU_047969_1_2_4"/>
<dbReference type="Pfam" id="PF01145">
    <property type="entry name" value="Band_7"/>
    <property type="match status" value="1"/>
</dbReference>
<dbReference type="eggNOG" id="COG0330">
    <property type="taxonomic scope" value="Bacteria"/>
</dbReference>
<dbReference type="InterPro" id="IPR036013">
    <property type="entry name" value="Band_7/SPFH_dom_sf"/>
</dbReference>
<evidence type="ECO:0000256" key="3">
    <source>
        <dbReference type="SAM" id="Phobius"/>
    </source>
</evidence>
<feature type="transmembrane region" description="Helical" evidence="3">
    <location>
        <begin position="21"/>
        <end position="41"/>
    </location>
</feature>
<comment type="subcellular location">
    <subcellularLocation>
        <location evidence="1">Membrane</location>
        <topology evidence="1">Single-pass membrane protein</topology>
    </subcellularLocation>
</comment>
<sequence>MAILNTPSAQSQSGAIKIIKYIAILIAAFILISWLNPFVVINAGNRGVITTFGKVNPRVLEEGLHFRIPIVQQVAEINVQIQKGEGDGDAASRDLQQVHAKIALNYHLIPDRVAETYQSIGDLNSVGDRIIIPAVQEATKATTAKYTAEELISKRPEVRDQISQFMRDRLLRHGIQIDEFSIVNFRFSESFNQAIEAKTTAEQLKLKAERDLERIRVEAEQKIASAKAEAESLRLQKQEITPDLLKLREIENQRVALEKWDGRLPQVTGGSVPLINIK</sequence>
<dbReference type="SMART" id="SM00244">
    <property type="entry name" value="PHB"/>
    <property type="match status" value="1"/>
</dbReference>
<dbReference type="SUPFAM" id="SSF117892">
    <property type="entry name" value="Band 7/SPFH domain"/>
    <property type="match status" value="1"/>
</dbReference>
<reference evidence="6" key="1">
    <citation type="submission" date="2009-07" db="EMBL/GenBank/DDBJ databases">
        <title>Complete sequence of Methylotenera mobilis JLW8.</title>
        <authorList>
            <consortium name="US DOE Joint Genome Institute"/>
            <person name="Lucas S."/>
            <person name="Copeland A."/>
            <person name="Lapidus A."/>
            <person name="Glavina del Rio T."/>
            <person name="Tice H."/>
            <person name="Bruce D."/>
            <person name="Goodwin L."/>
            <person name="Pitluck S."/>
            <person name="LaButti K.M."/>
            <person name="Clum A."/>
            <person name="Larimer F."/>
            <person name="Land M."/>
            <person name="Hauser L."/>
            <person name="Kyrpides N."/>
            <person name="Mikhailova N."/>
            <person name="Kayluzhnaya M."/>
            <person name="Chistoserdova L."/>
        </authorList>
    </citation>
    <scope>NUCLEOTIDE SEQUENCE [LARGE SCALE GENOMIC DNA]</scope>
    <source>
        <strain evidence="6">JLW8 / ATCC BAA-1282 / DSM 17540</strain>
    </source>
</reference>
<keyword evidence="3" id="KW-1133">Transmembrane helix</keyword>
<dbReference type="Gene3D" id="3.30.479.30">
    <property type="entry name" value="Band 7 domain"/>
    <property type="match status" value="1"/>
</dbReference>
<evidence type="ECO:0000256" key="2">
    <source>
        <dbReference type="SAM" id="Coils"/>
    </source>
</evidence>
<dbReference type="InterPro" id="IPR001107">
    <property type="entry name" value="Band_7"/>
</dbReference>
<reference evidence="5 6" key="2">
    <citation type="journal article" date="2011" name="J. Bacteriol.">
        <title>Genomes of three methylotrophs from a single niche uncover genetic and metabolic divergence of Methylophilaceae.</title>
        <authorList>
            <person name="Lapidus A."/>
            <person name="Clum A."/>
            <person name="Labutti K."/>
            <person name="Kaluzhnaya M.G."/>
            <person name="Lim S."/>
            <person name="Beck D.A."/>
            <person name="Glavina Del Rio T."/>
            <person name="Nolan M."/>
            <person name="Mavromatis K."/>
            <person name="Huntemann M."/>
            <person name="Lucas S."/>
            <person name="Lidstrom M.E."/>
            <person name="Ivanova N."/>
            <person name="Chistoserdova L."/>
        </authorList>
    </citation>
    <scope>NUCLEOTIDE SEQUENCE [LARGE SCALE GENOMIC DNA]</scope>
    <source>
        <strain evidence="6">JLW8 / ATCC BAA-1282 / DSM 17540</strain>
    </source>
</reference>
<dbReference type="PRINTS" id="PR00679">
    <property type="entry name" value="PROHIBITIN"/>
</dbReference>
<feature type="domain" description="Band 7" evidence="4">
    <location>
        <begin position="36"/>
        <end position="199"/>
    </location>
</feature>
<dbReference type="InterPro" id="IPR000163">
    <property type="entry name" value="Prohibitin"/>
</dbReference>
<gene>
    <name evidence="5" type="ordered locus">Mmol_0527</name>
</gene>
<keyword evidence="3" id="KW-0472">Membrane</keyword>
<keyword evidence="2" id="KW-0175">Coiled coil</keyword>
<dbReference type="STRING" id="583345.Mmol_0527"/>
<dbReference type="PANTHER" id="PTHR23222:SF0">
    <property type="entry name" value="PROHIBITIN 1"/>
    <property type="match status" value="1"/>
</dbReference>
<dbReference type="KEGG" id="mmb:Mmol_0527"/>
<evidence type="ECO:0000313" key="6">
    <source>
        <dbReference type="Proteomes" id="UP000002742"/>
    </source>
</evidence>
<organism evidence="5 6">
    <name type="scientific">Methylotenera mobilis (strain JLW8 / ATCC BAA-1282 / DSM 17540)</name>
    <dbReference type="NCBI Taxonomy" id="583345"/>
    <lineage>
        <taxon>Bacteria</taxon>
        <taxon>Pseudomonadati</taxon>
        <taxon>Pseudomonadota</taxon>
        <taxon>Betaproteobacteria</taxon>
        <taxon>Nitrosomonadales</taxon>
        <taxon>Methylophilaceae</taxon>
        <taxon>Methylotenera</taxon>
    </lineage>
</organism>
<protein>
    <submittedName>
        <fullName evidence="5">Band 7 protein</fullName>
    </submittedName>
</protein>
<evidence type="ECO:0000259" key="4">
    <source>
        <dbReference type="SMART" id="SM00244"/>
    </source>
</evidence>
<dbReference type="EMBL" id="CP001672">
    <property type="protein sequence ID" value="ACT47437.1"/>
    <property type="molecule type" value="Genomic_DNA"/>
</dbReference>
<dbReference type="RefSeq" id="WP_015831474.1">
    <property type="nucleotide sequence ID" value="NC_012968.1"/>
</dbReference>
<dbReference type="PANTHER" id="PTHR23222">
    <property type="entry name" value="PROHIBITIN"/>
    <property type="match status" value="1"/>
</dbReference>
<dbReference type="AlphaFoldDB" id="C6WU38"/>
<evidence type="ECO:0000256" key="1">
    <source>
        <dbReference type="ARBA" id="ARBA00004167"/>
    </source>
</evidence>
<dbReference type="Proteomes" id="UP000002742">
    <property type="component" value="Chromosome"/>
</dbReference>
<dbReference type="GO" id="GO:0016020">
    <property type="term" value="C:membrane"/>
    <property type="evidence" value="ECO:0007669"/>
    <property type="project" value="UniProtKB-SubCell"/>
</dbReference>
<dbReference type="CDD" id="cd03401">
    <property type="entry name" value="SPFH_prohibitin"/>
    <property type="match status" value="1"/>
</dbReference>
<keyword evidence="3" id="KW-0812">Transmembrane</keyword>
<proteinExistence type="predicted"/>
<accession>C6WU38</accession>
<feature type="coiled-coil region" evidence="2">
    <location>
        <begin position="198"/>
        <end position="236"/>
    </location>
</feature>